<dbReference type="OrthoDB" id="3364132at2759"/>
<comment type="caution">
    <text evidence="2">The sequence shown here is derived from an EMBL/GenBank/DDBJ whole genome shotgun (WGS) entry which is preliminary data.</text>
</comment>
<dbReference type="EMBL" id="JADNYJ010000006">
    <property type="protein sequence ID" value="KAF8910594.1"/>
    <property type="molecule type" value="Genomic_DNA"/>
</dbReference>
<dbReference type="Pfam" id="PF25534">
    <property type="entry name" value="DUF7918"/>
    <property type="match status" value="1"/>
</dbReference>
<evidence type="ECO:0000259" key="1">
    <source>
        <dbReference type="Pfam" id="PF25534"/>
    </source>
</evidence>
<evidence type="ECO:0000313" key="3">
    <source>
        <dbReference type="Proteomes" id="UP000724874"/>
    </source>
</evidence>
<dbReference type="Proteomes" id="UP000724874">
    <property type="component" value="Unassembled WGS sequence"/>
</dbReference>
<keyword evidence="3" id="KW-1185">Reference proteome</keyword>
<accession>A0A9P5P0G2</accession>
<feature type="domain" description="DUF7918" evidence="1">
    <location>
        <begin position="16"/>
        <end position="170"/>
    </location>
</feature>
<gene>
    <name evidence="2" type="ORF">CPB84DRAFT_1230670</name>
</gene>
<reference evidence="2" key="1">
    <citation type="submission" date="2020-11" db="EMBL/GenBank/DDBJ databases">
        <authorList>
            <consortium name="DOE Joint Genome Institute"/>
            <person name="Ahrendt S."/>
            <person name="Riley R."/>
            <person name="Andreopoulos W."/>
            <person name="LaButti K."/>
            <person name="Pangilinan J."/>
            <person name="Ruiz-duenas F.J."/>
            <person name="Barrasa J.M."/>
            <person name="Sanchez-Garcia M."/>
            <person name="Camarero S."/>
            <person name="Miyauchi S."/>
            <person name="Serrano A."/>
            <person name="Linde D."/>
            <person name="Babiker R."/>
            <person name="Drula E."/>
            <person name="Ayuso-Fernandez I."/>
            <person name="Pacheco R."/>
            <person name="Padilla G."/>
            <person name="Ferreira P."/>
            <person name="Barriuso J."/>
            <person name="Kellner H."/>
            <person name="Castanera R."/>
            <person name="Alfaro M."/>
            <person name="Ramirez L."/>
            <person name="Pisabarro A.G."/>
            <person name="Kuo A."/>
            <person name="Tritt A."/>
            <person name="Lipzen A."/>
            <person name="He G."/>
            <person name="Yan M."/>
            <person name="Ng V."/>
            <person name="Cullen D."/>
            <person name="Martin F."/>
            <person name="Rosso M.-N."/>
            <person name="Henrissat B."/>
            <person name="Hibbett D."/>
            <person name="Martinez A.T."/>
            <person name="Grigoriev I.V."/>
        </authorList>
    </citation>
    <scope>NUCLEOTIDE SEQUENCE</scope>
    <source>
        <strain evidence="2">AH 44721</strain>
    </source>
</reference>
<protein>
    <recommendedName>
        <fullName evidence="1">DUF7918 domain-containing protein</fullName>
    </recommendedName>
</protein>
<dbReference type="PANTHER" id="PTHR36223:SF1">
    <property type="entry name" value="TRANSCRIPTION ELONGATION FACTOR EAF N-TERMINAL DOMAIN-CONTAINING PROTEIN"/>
    <property type="match status" value="1"/>
</dbReference>
<dbReference type="InterPro" id="IPR057678">
    <property type="entry name" value="DUF7918"/>
</dbReference>
<dbReference type="PANTHER" id="PTHR36223">
    <property type="entry name" value="BETA-LACTAMASE-TYPE TRANSPEPTIDASE FOLD DOMAIN CONTAINING PROTEIN"/>
    <property type="match status" value="1"/>
</dbReference>
<sequence length="170" mass="19384">MAYYTQNTRLSFGEHDVWITVDDREVNHYAASLDESNRTIACWIPSENGKPFAVCGQNMLGQHDYALIINLDGHPCSSHHMPRGWTRERSVSYCRTSATEVRDFIFGSIESTDDDNYLDRPASMQNVGEIKVEIYRIALSSRTVSIAFTSIPETEKVHERSKKAIDHQVK</sequence>
<organism evidence="2 3">
    <name type="scientific">Gymnopilus junonius</name>
    <name type="common">Spectacular rustgill mushroom</name>
    <name type="synonym">Gymnopilus spectabilis subsp. junonius</name>
    <dbReference type="NCBI Taxonomy" id="109634"/>
    <lineage>
        <taxon>Eukaryota</taxon>
        <taxon>Fungi</taxon>
        <taxon>Dikarya</taxon>
        <taxon>Basidiomycota</taxon>
        <taxon>Agaricomycotina</taxon>
        <taxon>Agaricomycetes</taxon>
        <taxon>Agaricomycetidae</taxon>
        <taxon>Agaricales</taxon>
        <taxon>Agaricineae</taxon>
        <taxon>Hymenogastraceae</taxon>
        <taxon>Gymnopilus</taxon>
    </lineage>
</organism>
<dbReference type="AlphaFoldDB" id="A0A9P5P0G2"/>
<proteinExistence type="predicted"/>
<name>A0A9P5P0G2_GYMJU</name>
<evidence type="ECO:0000313" key="2">
    <source>
        <dbReference type="EMBL" id="KAF8910594.1"/>
    </source>
</evidence>